<dbReference type="Gene3D" id="2.40.50.140">
    <property type="entry name" value="Nucleic acid-binding proteins"/>
    <property type="match status" value="1"/>
</dbReference>
<dbReference type="Proteomes" id="UP000291088">
    <property type="component" value="Unassembled WGS sequence"/>
</dbReference>
<gene>
    <name evidence="2" type="ORF">EUU22_24410</name>
</gene>
<evidence type="ECO:0000313" key="2">
    <source>
        <dbReference type="EMBL" id="RYB96832.1"/>
    </source>
</evidence>
<evidence type="ECO:0000259" key="1">
    <source>
        <dbReference type="Pfam" id="PF01957"/>
    </source>
</evidence>
<proteinExistence type="predicted"/>
<evidence type="ECO:0000313" key="3">
    <source>
        <dbReference type="Proteomes" id="UP000291088"/>
    </source>
</evidence>
<sequence>MLFIALSIAGVLLLRKPVQQWLGANAPLLPSEEMRGEWALVTEEIRPGDVGKVELRGTTWSARANRTVRVGERAPVDRIDGLTV</sequence>
<comment type="caution">
    <text evidence="2">The sequence shown here is derived from an EMBL/GenBank/DDBJ whole genome shotgun (WGS) entry which is preliminary data.</text>
</comment>
<feature type="non-terminal residue" evidence="2">
    <location>
        <position position="84"/>
    </location>
</feature>
<dbReference type="InterPro" id="IPR012340">
    <property type="entry name" value="NA-bd_OB-fold"/>
</dbReference>
<dbReference type="EMBL" id="SDVB01000415">
    <property type="protein sequence ID" value="RYB96832.1"/>
    <property type="molecule type" value="Genomic_DNA"/>
</dbReference>
<dbReference type="Pfam" id="PF01957">
    <property type="entry name" value="NfeD"/>
    <property type="match status" value="1"/>
</dbReference>
<feature type="domain" description="NfeD-like C-terminal" evidence="1">
    <location>
        <begin position="32"/>
        <end position="84"/>
    </location>
</feature>
<keyword evidence="3" id="KW-1185">Reference proteome</keyword>
<dbReference type="AlphaFoldDB" id="A0A4V1RLS8"/>
<accession>A0A4V1RLS8</accession>
<organism evidence="2 3">
    <name type="scientific">Ciceribacter ferrooxidans</name>
    <dbReference type="NCBI Taxonomy" id="2509717"/>
    <lineage>
        <taxon>Bacteria</taxon>
        <taxon>Pseudomonadati</taxon>
        <taxon>Pseudomonadota</taxon>
        <taxon>Alphaproteobacteria</taxon>
        <taxon>Hyphomicrobiales</taxon>
        <taxon>Rhizobiaceae</taxon>
        <taxon>Ciceribacter</taxon>
    </lineage>
</organism>
<protein>
    <recommendedName>
        <fullName evidence="1">NfeD-like C-terminal domain-containing protein</fullName>
    </recommendedName>
</protein>
<reference evidence="2 3" key="1">
    <citation type="submission" date="2019-01" db="EMBL/GenBank/DDBJ databases">
        <authorList>
            <person name="Deng T."/>
        </authorList>
    </citation>
    <scope>NUCLEOTIDE SEQUENCE [LARGE SCALE GENOMIC DNA]</scope>
    <source>
        <strain evidence="2 3">F8825</strain>
    </source>
</reference>
<name>A0A4V1RLS8_9HYPH</name>
<dbReference type="SUPFAM" id="SSF141322">
    <property type="entry name" value="NfeD domain-like"/>
    <property type="match status" value="1"/>
</dbReference>
<dbReference type="InterPro" id="IPR002810">
    <property type="entry name" value="NfeD-like_C"/>
</dbReference>